<sequence length="107" mass="12471">MERYTAERVFIEQYFKNNEGQAATVRKFRTKYGQNSDLTSSTVIRVIEKNQADWINWRGAKHTGRSKTRRSNVNIEAVRECRCKSMNINSASWTRFSCLRSSLTGKN</sequence>
<keyword evidence="2" id="KW-1185">Reference proteome</keyword>
<comment type="caution">
    <text evidence="1">The sequence shown here is derived from an EMBL/GenBank/DDBJ whole genome shotgun (WGS) entry which is preliminary data.</text>
</comment>
<evidence type="ECO:0000313" key="2">
    <source>
        <dbReference type="Proteomes" id="UP000887013"/>
    </source>
</evidence>
<evidence type="ECO:0000313" key="1">
    <source>
        <dbReference type="EMBL" id="GFS67711.1"/>
    </source>
</evidence>
<reference evidence="1" key="1">
    <citation type="submission" date="2020-08" db="EMBL/GenBank/DDBJ databases">
        <title>Multicomponent nature underlies the extraordinary mechanical properties of spider dragline silk.</title>
        <authorList>
            <person name="Kono N."/>
            <person name="Nakamura H."/>
            <person name="Mori M."/>
            <person name="Yoshida Y."/>
            <person name="Ohtoshi R."/>
            <person name="Malay A.D."/>
            <person name="Moran D.A.P."/>
            <person name="Tomita M."/>
            <person name="Numata K."/>
            <person name="Arakawa K."/>
        </authorList>
    </citation>
    <scope>NUCLEOTIDE SEQUENCE</scope>
</reference>
<accession>A0A8X6J086</accession>
<proteinExistence type="predicted"/>
<dbReference type="AlphaFoldDB" id="A0A8X6J086"/>
<dbReference type="Proteomes" id="UP000887013">
    <property type="component" value="Unassembled WGS sequence"/>
</dbReference>
<evidence type="ECO:0008006" key="3">
    <source>
        <dbReference type="Google" id="ProtNLM"/>
    </source>
</evidence>
<organism evidence="1 2">
    <name type="scientific">Nephila pilipes</name>
    <name type="common">Giant wood spider</name>
    <name type="synonym">Nephila maculata</name>
    <dbReference type="NCBI Taxonomy" id="299642"/>
    <lineage>
        <taxon>Eukaryota</taxon>
        <taxon>Metazoa</taxon>
        <taxon>Ecdysozoa</taxon>
        <taxon>Arthropoda</taxon>
        <taxon>Chelicerata</taxon>
        <taxon>Arachnida</taxon>
        <taxon>Araneae</taxon>
        <taxon>Araneomorphae</taxon>
        <taxon>Entelegynae</taxon>
        <taxon>Araneoidea</taxon>
        <taxon>Nephilidae</taxon>
        <taxon>Nephila</taxon>
    </lineage>
</organism>
<dbReference type="EMBL" id="BMAW01048758">
    <property type="protein sequence ID" value="GFS67711.1"/>
    <property type="molecule type" value="Genomic_DNA"/>
</dbReference>
<protein>
    <recommendedName>
        <fullName evidence="3">DUF4817 domain-containing protein</fullName>
    </recommendedName>
</protein>
<name>A0A8X6J086_NEPPI</name>
<gene>
    <name evidence="1" type="ORF">NPIL_379601</name>
</gene>